<evidence type="ECO:0000313" key="2">
    <source>
        <dbReference type="Proteomes" id="UP000048984"/>
    </source>
</evidence>
<comment type="caution">
    <text evidence="1">The sequence shown here is derived from an EMBL/GenBank/DDBJ whole genome shotgun (WGS) entry which is preliminary data.</text>
</comment>
<proteinExistence type="predicted"/>
<dbReference type="Proteomes" id="UP000048984">
    <property type="component" value="Unassembled WGS sequence"/>
</dbReference>
<keyword evidence="2" id="KW-1185">Reference proteome</keyword>
<accession>A0A0P6VLF7</accession>
<sequence>MKLQMSESDGLRRIRVKAGKALRAFWSAFRRLFAAPQSSLVRPLPTGTGIGRCDADPVPLPGSCLVAMRHAMSRPRLSSIRHAVD</sequence>
<organism evidence="1 2">
    <name type="scientific">Prosthecodimorpha hirschii</name>
    <dbReference type="NCBI Taxonomy" id="665126"/>
    <lineage>
        <taxon>Bacteria</taxon>
        <taxon>Pseudomonadati</taxon>
        <taxon>Pseudomonadota</taxon>
        <taxon>Alphaproteobacteria</taxon>
        <taxon>Hyphomicrobiales</taxon>
        <taxon>Ancalomicrobiaceae</taxon>
        <taxon>Prosthecodimorpha</taxon>
    </lineage>
</organism>
<dbReference type="STRING" id="665126.ABB55_00925"/>
<name>A0A0P6VLF7_9HYPH</name>
<reference evidence="1 2" key="1">
    <citation type="submission" date="2015-09" db="EMBL/GenBank/DDBJ databases">
        <authorList>
            <person name="Jackson K.R."/>
            <person name="Lunt B.L."/>
            <person name="Fisher J.N.B."/>
            <person name="Gardner A.V."/>
            <person name="Bailey M.E."/>
            <person name="Deus L.M."/>
            <person name="Earl A.S."/>
            <person name="Gibby P.D."/>
            <person name="Hartmann K.A."/>
            <person name="Liu J.E."/>
            <person name="Manci A.M."/>
            <person name="Nielsen D.A."/>
            <person name="Solomon M.B."/>
            <person name="Breakwell D.P."/>
            <person name="Burnett S.H."/>
            <person name="Grose J.H."/>
        </authorList>
    </citation>
    <scope>NUCLEOTIDE SEQUENCE [LARGE SCALE GENOMIC DNA]</scope>
    <source>
        <strain evidence="1 2">16</strain>
    </source>
</reference>
<gene>
    <name evidence="1" type="ORF">ABB55_00925</name>
</gene>
<dbReference type="AlphaFoldDB" id="A0A0P6VLF7"/>
<reference evidence="1 2" key="2">
    <citation type="submission" date="2015-10" db="EMBL/GenBank/DDBJ databases">
        <title>Draft Genome Sequence of Prosthecomicrobium hirschii ATCC 27832.</title>
        <authorList>
            <person name="Daniel J."/>
            <person name="Givan S.A."/>
            <person name="Brun Y.V."/>
            <person name="Brown P.J."/>
        </authorList>
    </citation>
    <scope>NUCLEOTIDE SEQUENCE [LARGE SCALE GENOMIC DNA]</scope>
    <source>
        <strain evidence="1 2">16</strain>
    </source>
</reference>
<protein>
    <submittedName>
        <fullName evidence="1">Uncharacterized protein</fullName>
    </submittedName>
</protein>
<evidence type="ECO:0000313" key="1">
    <source>
        <dbReference type="EMBL" id="KPL50962.1"/>
    </source>
</evidence>
<dbReference type="EMBL" id="LJYW01000001">
    <property type="protein sequence ID" value="KPL50962.1"/>
    <property type="molecule type" value="Genomic_DNA"/>
</dbReference>